<evidence type="ECO:0000259" key="3">
    <source>
        <dbReference type="SMART" id="SM00852"/>
    </source>
</evidence>
<dbReference type="SMART" id="SM01329">
    <property type="entry name" value="Iso_dh"/>
    <property type="match status" value="1"/>
</dbReference>
<dbReference type="Pfam" id="PF00180">
    <property type="entry name" value="Iso_dh"/>
    <property type="match status" value="1"/>
</dbReference>
<dbReference type="Proteomes" id="UP000239469">
    <property type="component" value="Unassembled WGS sequence"/>
</dbReference>
<proteinExistence type="inferred from homology"/>
<dbReference type="SUPFAM" id="SSF53659">
    <property type="entry name" value="Isocitrate/Isopropylmalate dehydrogenase-like"/>
    <property type="match status" value="1"/>
</dbReference>
<keyword evidence="2" id="KW-0560">Oxidoreductase</keyword>
<dbReference type="Pfam" id="PF00994">
    <property type="entry name" value="MoCF_biosynth"/>
    <property type="match status" value="1"/>
</dbReference>
<feature type="domain" description="MoaB/Mog" evidence="3">
    <location>
        <begin position="371"/>
        <end position="537"/>
    </location>
</feature>
<dbReference type="OrthoDB" id="5289857at2"/>
<dbReference type="InterPro" id="IPR001453">
    <property type="entry name" value="MoaB/Mog_dom"/>
</dbReference>
<reference evidence="5 6" key="1">
    <citation type="submission" date="2017-01" db="EMBL/GenBank/DDBJ databases">
        <title>New insights into the genetic diversity of Chromobacterium isolated from tropical freshwater lake.</title>
        <authorList>
            <person name="Santos A.B."/>
            <person name="Nascimento A.M."/>
            <person name="Da Silva P.C."/>
        </authorList>
    </citation>
    <scope>NUCLEOTIDE SEQUENCE [LARGE SCALE GENOMIC DNA]</scope>
    <source>
        <strain evidence="5 6">56AF</strain>
    </source>
</reference>
<dbReference type="GO" id="GO:0000287">
    <property type="term" value="F:magnesium ion binding"/>
    <property type="evidence" value="ECO:0007669"/>
    <property type="project" value="InterPro"/>
</dbReference>
<dbReference type="PROSITE" id="PS00470">
    <property type="entry name" value="IDH_IMDH"/>
    <property type="match status" value="1"/>
</dbReference>
<evidence type="ECO:0000256" key="1">
    <source>
        <dbReference type="ARBA" id="ARBA00007769"/>
    </source>
</evidence>
<evidence type="ECO:0000259" key="4">
    <source>
        <dbReference type="SMART" id="SM01329"/>
    </source>
</evidence>
<dbReference type="CDD" id="cd00885">
    <property type="entry name" value="cinA"/>
    <property type="match status" value="1"/>
</dbReference>
<dbReference type="PANTHER" id="PTHR11835:SF34">
    <property type="entry name" value="ISOCITRATE DEHYDROGENASE [NAD] SUBUNIT ALPHA, MITOCHONDRIAL"/>
    <property type="match status" value="1"/>
</dbReference>
<feature type="domain" description="Isopropylmalate dehydrogenase-like" evidence="4">
    <location>
        <begin position="3"/>
        <end position="357"/>
    </location>
</feature>
<name>A0A2S9WZQ1_9NEIS</name>
<dbReference type="GO" id="GO:0006099">
    <property type="term" value="P:tricarboxylic acid cycle"/>
    <property type="evidence" value="ECO:0007669"/>
    <property type="project" value="TreeGrafter"/>
</dbReference>
<dbReference type="PANTHER" id="PTHR11835">
    <property type="entry name" value="DECARBOXYLATING DEHYDROGENASES-ISOCITRATE, ISOPROPYLMALATE, TARTRATE"/>
    <property type="match status" value="1"/>
</dbReference>
<dbReference type="Gene3D" id="3.40.980.10">
    <property type="entry name" value="MoaB/Mog-like domain"/>
    <property type="match status" value="1"/>
</dbReference>
<dbReference type="SUPFAM" id="SSF53218">
    <property type="entry name" value="Molybdenum cofactor biosynthesis proteins"/>
    <property type="match status" value="1"/>
</dbReference>
<dbReference type="GO" id="GO:0006102">
    <property type="term" value="P:isocitrate metabolic process"/>
    <property type="evidence" value="ECO:0007669"/>
    <property type="project" value="TreeGrafter"/>
</dbReference>
<evidence type="ECO:0000313" key="5">
    <source>
        <dbReference type="EMBL" id="PRP68933.1"/>
    </source>
</evidence>
<accession>A0A2S9WZQ1</accession>
<dbReference type="InterPro" id="IPR024084">
    <property type="entry name" value="IsoPropMal-DH-like_dom"/>
</dbReference>
<dbReference type="GO" id="GO:0051287">
    <property type="term" value="F:NAD binding"/>
    <property type="evidence" value="ECO:0007669"/>
    <property type="project" value="InterPro"/>
</dbReference>
<comment type="similarity">
    <text evidence="1">Belongs to the isocitrate and isopropylmalate dehydrogenases family.</text>
</comment>
<evidence type="ECO:0000256" key="2">
    <source>
        <dbReference type="ARBA" id="ARBA00023002"/>
    </source>
</evidence>
<dbReference type="GO" id="GO:0004449">
    <property type="term" value="F:isocitrate dehydrogenase (NAD+) activity"/>
    <property type="evidence" value="ECO:0007669"/>
    <property type="project" value="TreeGrafter"/>
</dbReference>
<dbReference type="AlphaFoldDB" id="A0A2S9WZQ1"/>
<sequence length="726" mass="77965">MKKILVLPGDGIGRDVCDAALPVFDLLQLPVELHFGDIGWECWRRGGDPVPEETWRQIERSDAVLLGAITSKGKLEAEQELIPELQGKGLKYVSPVIQLRQRLELFANVRPARHLTGARKPFHCVVIRENTEGLYAGMDRKGIPASMSDWVRHPNIDRSGPDEAAISVRLQTRFGLERLFRYAFDYARDNGLDRVTFADKPNVLRDSGQFAADIFHAIAAGYPGIGADIQNVDAVALWLVRRPESFGVIVAENMYGDILSDLAAGVMGGLGVAPSANVGNRVCYFEPVHGSAPAMAGKDKANPAAMFLSIALLLRHLGFDEAAARIDAAVSQTIRAGRALTYDLGGNAGTAEMARAILQALRRPQALKRASILCIGDELLNGSVVNSNAAEIGKRLSAAGYAVGLQLSSPDQLPAIRAALDQCLGQSDLVVVNGGLGPTSDDLTRDGVAAALGLPLHFDAGSMAHIEQRLTGFGLAVNPQNRRQAMFPEGAAILPNANGTAPGFALDWQDRRILVLPGPPRECLPMLDASLPPAPARQDAPVRRWLLLGVIEADIADAVEACLRDAGQEAAVSYLWRYPHVEVSIRHDDDGEPAWLDAVETLLRPHLVSRDGASAASQLASALAGRAWLLDSGIADANLGGLLPAPAAGDADPVRIRIDASRELAPPWQGVLSLSCQIDNGGQRNSYRLDVPHRGAEVADYVREFFAWSLLRSLNEAHSHTESEPA</sequence>
<dbReference type="EMBL" id="MTBD01000036">
    <property type="protein sequence ID" value="PRP68933.1"/>
    <property type="molecule type" value="Genomic_DNA"/>
</dbReference>
<dbReference type="InterPro" id="IPR036425">
    <property type="entry name" value="MoaB/Mog-like_dom_sf"/>
</dbReference>
<dbReference type="InterPro" id="IPR019818">
    <property type="entry name" value="IsoCit/isopropylmalate_DH_CS"/>
</dbReference>
<dbReference type="Gene3D" id="3.40.718.10">
    <property type="entry name" value="Isopropylmalate Dehydrogenase"/>
    <property type="match status" value="1"/>
</dbReference>
<evidence type="ECO:0000313" key="6">
    <source>
        <dbReference type="Proteomes" id="UP000239469"/>
    </source>
</evidence>
<protein>
    <submittedName>
        <fullName evidence="5">3-isopropylmalate dehydrogenase</fullName>
    </submittedName>
</protein>
<dbReference type="SMART" id="SM00852">
    <property type="entry name" value="MoCF_biosynth"/>
    <property type="match status" value="1"/>
</dbReference>
<gene>
    <name evidence="5" type="ORF">BUE93_19510</name>
</gene>
<organism evidence="5 6">
    <name type="scientific">Chromobacterium amazonense</name>
    <dbReference type="NCBI Taxonomy" id="1382803"/>
    <lineage>
        <taxon>Bacteria</taxon>
        <taxon>Pseudomonadati</taxon>
        <taxon>Pseudomonadota</taxon>
        <taxon>Betaproteobacteria</taxon>
        <taxon>Neisseriales</taxon>
        <taxon>Chromobacteriaceae</taxon>
        <taxon>Chromobacterium</taxon>
    </lineage>
</organism>
<comment type="caution">
    <text evidence="5">The sequence shown here is derived from an EMBL/GenBank/DDBJ whole genome shotgun (WGS) entry which is preliminary data.</text>
</comment>
<dbReference type="RefSeq" id="WP_106077917.1">
    <property type="nucleotide sequence ID" value="NZ_MTBD01000036.1"/>
</dbReference>